<dbReference type="AlphaFoldDB" id="A0A9W9FQ03"/>
<keyword evidence="1" id="KW-0472">Membrane</keyword>
<dbReference type="RefSeq" id="XP_056477610.1">
    <property type="nucleotide sequence ID" value="XM_056617253.1"/>
</dbReference>
<sequence length="115" mass="12450">MALFSTSQMALSTGLMLFLWCSIGIAYPLYNHFIPIYLEAEGVVCGIPASVIGGFTVEMKCIGRKGTGATTCLCTGVFLFLFMRAETPTSVLGFSCIINCLFPNLVLRIALFVHP</sequence>
<name>A0A9W9FQ03_9EURO</name>
<keyword evidence="1" id="KW-0812">Transmembrane</keyword>
<proteinExistence type="predicted"/>
<dbReference type="EMBL" id="JAPQKI010000004">
    <property type="protein sequence ID" value="KAJ5104230.1"/>
    <property type="molecule type" value="Genomic_DNA"/>
</dbReference>
<dbReference type="OrthoDB" id="4139357at2759"/>
<evidence type="ECO:0000313" key="2">
    <source>
        <dbReference type="EMBL" id="KAJ5104230.1"/>
    </source>
</evidence>
<gene>
    <name evidence="2" type="ORF">N7532_004759</name>
</gene>
<protein>
    <submittedName>
        <fullName evidence="2">Membrane transporter</fullName>
    </submittedName>
</protein>
<feature type="transmembrane region" description="Helical" evidence="1">
    <location>
        <begin position="91"/>
        <end position="113"/>
    </location>
</feature>
<keyword evidence="1" id="KW-1133">Transmembrane helix</keyword>
<feature type="transmembrane region" description="Helical" evidence="1">
    <location>
        <begin position="67"/>
        <end position="85"/>
    </location>
</feature>
<dbReference type="Proteomes" id="UP001149074">
    <property type="component" value="Unassembled WGS sequence"/>
</dbReference>
<accession>A0A9W9FQ03</accession>
<dbReference type="GeneID" id="81356232"/>
<feature type="transmembrane region" description="Helical" evidence="1">
    <location>
        <begin position="36"/>
        <end position="55"/>
    </location>
</feature>
<reference evidence="2" key="2">
    <citation type="journal article" date="2023" name="IMA Fungus">
        <title>Comparative genomic study of the Penicillium genus elucidates a diverse pangenome and 15 lateral gene transfer events.</title>
        <authorList>
            <person name="Petersen C."/>
            <person name="Sorensen T."/>
            <person name="Nielsen M.R."/>
            <person name="Sondergaard T.E."/>
            <person name="Sorensen J.L."/>
            <person name="Fitzpatrick D.A."/>
            <person name="Frisvad J.C."/>
            <person name="Nielsen K.L."/>
        </authorList>
    </citation>
    <scope>NUCLEOTIDE SEQUENCE</scope>
    <source>
        <strain evidence="2">IBT 30761</strain>
    </source>
</reference>
<organism evidence="2 3">
    <name type="scientific">Penicillium argentinense</name>
    <dbReference type="NCBI Taxonomy" id="1131581"/>
    <lineage>
        <taxon>Eukaryota</taxon>
        <taxon>Fungi</taxon>
        <taxon>Dikarya</taxon>
        <taxon>Ascomycota</taxon>
        <taxon>Pezizomycotina</taxon>
        <taxon>Eurotiomycetes</taxon>
        <taxon>Eurotiomycetidae</taxon>
        <taxon>Eurotiales</taxon>
        <taxon>Aspergillaceae</taxon>
        <taxon>Penicillium</taxon>
    </lineage>
</organism>
<keyword evidence="3" id="KW-1185">Reference proteome</keyword>
<reference evidence="2" key="1">
    <citation type="submission" date="2022-11" db="EMBL/GenBank/DDBJ databases">
        <authorList>
            <person name="Petersen C."/>
        </authorList>
    </citation>
    <scope>NUCLEOTIDE SEQUENCE</scope>
    <source>
        <strain evidence="2">IBT 30761</strain>
    </source>
</reference>
<evidence type="ECO:0000256" key="1">
    <source>
        <dbReference type="SAM" id="Phobius"/>
    </source>
</evidence>
<evidence type="ECO:0000313" key="3">
    <source>
        <dbReference type="Proteomes" id="UP001149074"/>
    </source>
</evidence>
<comment type="caution">
    <text evidence="2">The sequence shown here is derived from an EMBL/GenBank/DDBJ whole genome shotgun (WGS) entry which is preliminary data.</text>
</comment>